<dbReference type="EMBL" id="CP102845">
    <property type="protein sequence ID" value="UVF20550.1"/>
    <property type="molecule type" value="Genomic_DNA"/>
</dbReference>
<gene>
    <name evidence="1" type="ORF">HPT29_005295</name>
</gene>
<sequence>MPLLAHLQSSFGSKAILQGGSLFRGQTTTPDHPFWSAEGQIRIERVRAFLKEIAVRKAGALPTPPEEVERRRKFVEAAHHNNLMAGIERDPTTDPIFEAFIRGDIDITDILPAIRSLDTDTE</sequence>
<keyword evidence="2" id="KW-1185">Reference proteome</keyword>
<dbReference type="CDD" id="cd11586">
    <property type="entry name" value="VbhA_like"/>
    <property type="match status" value="1"/>
</dbReference>
<evidence type="ECO:0000313" key="1">
    <source>
        <dbReference type="EMBL" id="UVF20550.1"/>
    </source>
</evidence>
<accession>A0ABY5RTG7</accession>
<proteinExistence type="predicted"/>
<dbReference type="Gene3D" id="1.10.8.1050">
    <property type="entry name" value="Antitoxin VbhA-like"/>
    <property type="match status" value="1"/>
</dbReference>
<dbReference type="RefSeq" id="WP_259060490.1">
    <property type="nucleotide sequence ID" value="NZ_CP102845.1"/>
</dbReference>
<dbReference type="Proteomes" id="UP001017257">
    <property type="component" value="Chromosome"/>
</dbReference>
<organism evidence="1 2">
    <name type="scientific">Microvirga terrae</name>
    <dbReference type="NCBI Taxonomy" id="2740529"/>
    <lineage>
        <taxon>Bacteria</taxon>
        <taxon>Pseudomonadati</taxon>
        <taxon>Pseudomonadota</taxon>
        <taxon>Alphaproteobacteria</taxon>
        <taxon>Hyphomicrobiales</taxon>
        <taxon>Methylobacteriaceae</taxon>
        <taxon>Microvirga</taxon>
    </lineage>
</organism>
<reference evidence="1" key="1">
    <citation type="submission" date="2022-08" db="EMBL/GenBank/DDBJ databases">
        <title>Microvirga terrae sp. nov., isolated from soil.</title>
        <authorList>
            <person name="Kim K.H."/>
            <person name="Seo Y.L."/>
            <person name="Kim J.M."/>
            <person name="Lee J.K."/>
            <person name="Han D.M."/>
            <person name="Jeon C.O."/>
        </authorList>
    </citation>
    <scope>NUCLEOTIDE SEQUENCE</scope>
    <source>
        <strain evidence="1">R24</strain>
    </source>
</reference>
<name>A0ABY5RTG7_9HYPH</name>
<evidence type="ECO:0000313" key="2">
    <source>
        <dbReference type="Proteomes" id="UP001017257"/>
    </source>
</evidence>
<dbReference type="InterPro" id="IPR033788">
    <property type="entry name" value="VbhA-like"/>
</dbReference>
<dbReference type="InterPro" id="IPR043038">
    <property type="entry name" value="VbhA_sf"/>
</dbReference>
<protein>
    <submittedName>
        <fullName evidence="1">Antitoxin VbhA family protein</fullName>
    </submittedName>
</protein>